<feature type="chain" id="PRO_5015158645" evidence="1">
    <location>
        <begin position="16"/>
        <end position="48"/>
    </location>
</feature>
<keyword evidence="1" id="KW-0732">Signal</keyword>
<proteinExistence type="predicted"/>
<name>A0A2P2R159_RHIMU</name>
<feature type="signal peptide" evidence="1">
    <location>
        <begin position="1"/>
        <end position="15"/>
    </location>
</feature>
<sequence>MLCLLMNMLVHVSQSEVFCHFLSGLVLRRALCVCCLVSPSPCLSFCFL</sequence>
<reference evidence="2" key="1">
    <citation type="submission" date="2018-02" db="EMBL/GenBank/DDBJ databases">
        <title>Rhizophora mucronata_Transcriptome.</title>
        <authorList>
            <person name="Meera S.P."/>
            <person name="Sreeshan A."/>
            <person name="Augustine A."/>
        </authorList>
    </citation>
    <scope>NUCLEOTIDE SEQUENCE</scope>
    <source>
        <tissue evidence="2">Leaf</tissue>
    </source>
</reference>
<accession>A0A2P2R159</accession>
<evidence type="ECO:0000313" key="2">
    <source>
        <dbReference type="EMBL" id="MBX72975.1"/>
    </source>
</evidence>
<dbReference type="AlphaFoldDB" id="A0A2P2R159"/>
<protein>
    <submittedName>
        <fullName evidence="2">Uncharacterized protein</fullName>
    </submittedName>
</protein>
<dbReference type="EMBL" id="GGEC01092491">
    <property type="protein sequence ID" value="MBX72975.1"/>
    <property type="molecule type" value="Transcribed_RNA"/>
</dbReference>
<evidence type="ECO:0000256" key="1">
    <source>
        <dbReference type="SAM" id="SignalP"/>
    </source>
</evidence>
<organism evidence="2">
    <name type="scientific">Rhizophora mucronata</name>
    <name type="common">Asiatic mangrove</name>
    <dbReference type="NCBI Taxonomy" id="61149"/>
    <lineage>
        <taxon>Eukaryota</taxon>
        <taxon>Viridiplantae</taxon>
        <taxon>Streptophyta</taxon>
        <taxon>Embryophyta</taxon>
        <taxon>Tracheophyta</taxon>
        <taxon>Spermatophyta</taxon>
        <taxon>Magnoliopsida</taxon>
        <taxon>eudicotyledons</taxon>
        <taxon>Gunneridae</taxon>
        <taxon>Pentapetalae</taxon>
        <taxon>rosids</taxon>
        <taxon>fabids</taxon>
        <taxon>Malpighiales</taxon>
        <taxon>Rhizophoraceae</taxon>
        <taxon>Rhizophora</taxon>
    </lineage>
</organism>